<evidence type="ECO:0000313" key="1">
    <source>
        <dbReference type="EMBL" id="PBK82150.1"/>
    </source>
</evidence>
<dbReference type="InParanoid" id="A0A2H3CJV0"/>
<dbReference type="EMBL" id="KZ293721">
    <property type="protein sequence ID" value="PBK82150.1"/>
    <property type="molecule type" value="Genomic_DNA"/>
</dbReference>
<gene>
    <name evidence="1" type="ORF">ARMGADRAFT_1090693</name>
</gene>
<sequence>MSLNHDAPYPGDELRWGAVSSHRFGVFRLNEDTFTVADTESGHGELTISASLLQNPKFHIGACGLAGLQRLEMLSRKAYTSF</sequence>
<proteinExistence type="predicted"/>
<protein>
    <submittedName>
        <fullName evidence="1">Uncharacterized protein</fullName>
    </submittedName>
</protein>
<dbReference type="Proteomes" id="UP000217790">
    <property type="component" value="Unassembled WGS sequence"/>
</dbReference>
<evidence type="ECO:0000313" key="2">
    <source>
        <dbReference type="Proteomes" id="UP000217790"/>
    </source>
</evidence>
<keyword evidence="2" id="KW-1185">Reference proteome</keyword>
<accession>A0A2H3CJV0</accession>
<reference evidence="2" key="1">
    <citation type="journal article" date="2017" name="Nat. Ecol. Evol.">
        <title>Genome expansion and lineage-specific genetic innovations in the forest pathogenic fungi Armillaria.</title>
        <authorList>
            <person name="Sipos G."/>
            <person name="Prasanna A.N."/>
            <person name="Walter M.C."/>
            <person name="O'Connor E."/>
            <person name="Balint B."/>
            <person name="Krizsan K."/>
            <person name="Kiss B."/>
            <person name="Hess J."/>
            <person name="Varga T."/>
            <person name="Slot J."/>
            <person name="Riley R."/>
            <person name="Boka B."/>
            <person name="Rigling D."/>
            <person name="Barry K."/>
            <person name="Lee J."/>
            <person name="Mihaltcheva S."/>
            <person name="LaButti K."/>
            <person name="Lipzen A."/>
            <person name="Waldron R."/>
            <person name="Moloney N.M."/>
            <person name="Sperisen C."/>
            <person name="Kredics L."/>
            <person name="Vagvoelgyi C."/>
            <person name="Patrignani A."/>
            <person name="Fitzpatrick D."/>
            <person name="Nagy I."/>
            <person name="Doyle S."/>
            <person name="Anderson J.B."/>
            <person name="Grigoriev I.V."/>
            <person name="Gueldener U."/>
            <person name="Muensterkoetter M."/>
            <person name="Nagy L.G."/>
        </authorList>
    </citation>
    <scope>NUCLEOTIDE SEQUENCE [LARGE SCALE GENOMIC DNA]</scope>
    <source>
        <strain evidence="2">Ar21-2</strain>
    </source>
</reference>
<name>A0A2H3CJV0_ARMGA</name>
<organism evidence="1 2">
    <name type="scientific">Armillaria gallica</name>
    <name type="common">Bulbous honey fungus</name>
    <name type="synonym">Armillaria bulbosa</name>
    <dbReference type="NCBI Taxonomy" id="47427"/>
    <lineage>
        <taxon>Eukaryota</taxon>
        <taxon>Fungi</taxon>
        <taxon>Dikarya</taxon>
        <taxon>Basidiomycota</taxon>
        <taxon>Agaricomycotina</taxon>
        <taxon>Agaricomycetes</taxon>
        <taxon>Agaricomycetidae</taxon>
        <taxon>Agaricales</taxon>
        <taxon>Marasmiineae</taxon>
        <taxon>Physalacriaceae</taxon>
        <taxon>Armillaria</taxon>
    </lineage>
</organism>
<dbReference type="AlphaFoldDB" id="A0A2H3CJV0"/>